<sequence length="308" mass="34982">MKTLNVKKGPQNVSTIIQGCMRMPELSVDRAAQVIQNAVDHGINYFDNATCYTQGEAEKRFGDGWKQTGISRDKIIVQTKVGLEFPRDEFDWTKENILTNVDESLARMHTDYLDVLLLHRPDLIFDPEEVAAAFDELHQSGKVRHFGVSNVPPMQFELLKKFVKQPLVFNQLQLSLDQSQLIDQDLYINDKTTEMSINRDGGLLNYSRLNDITIQAWSPLQYGKFEGSFIDSPKFPELNATLEELGNKYGVSKAAIAIAWILRHPAHMQAIVGTMNPEHLAEVVPAQKVNLTHHEWYQLYLAAGKFLP</sequence>
<organism evidence="2 3">
    <name type="scientific">Ligilactobacillus equi DSM 15833 = JCM 10991</name>
    <dbReference type="NCBI Taxonomy" id="1423740"/>
    <lineage>
        <taxon>Bacteria</taxon>
        <taxon>Bacillati</taxon>
        <taxon>Bacillota</taxon>
        <taxon>Bacilli</taxon>
        <taxon>Lactobacillales</taxon>
        <taxon>Lactobacillaceae</taxon>
        <taxon>Ligilactobacillus</taxon>
    </lineage>
</organism>
<dbReference type="RefSeq" id="WP_025020817.1">
    <property type="nucleotide sequence ID" value="NZ_AZFH01000022.1"/>
</dbReference>
<reference evidence="2 3" key="1">
    <citation type="journal article" date="2015" name="Genome Announc.">
        <title>Expanding the biotechnology potential of lactobacilli through comparative genomics of 213 strains and associated genera.</title>
        <authorList>
            <person name="Sun Z."/>
            <person name="Harris H.M."/>
            <person name="McCann A."/>
            <person name="Guo C."/>
            <person name="Argimon S."/>
            <person name="Zhang W."/>
            <person name="Yang X."/>
            <person name="Jeffery I.B."/>
            <person name="Cooney J.C."/>
            <person name="Kagawa T.F."/>
            <person name="Liu W."/>
            <person name="Song Y."/>
            <person name="Salvetti E."/>
            <person name="Wrobel A."/>
            <person name="Rasinkangas P."/>
            <person name="Parkhill J."/>
            <person name="Rea M.C."/>
            <person name="O'Sullivan O."/>
            <person name="Ritari J."/>
            <person name="Douillard F.P."/>
            <person name="Paul Ross R."/>
            <person name="Yang R."/>
            <person name="Briner A.E."/>
            <person name="Felis G.E."/>
            <person name="de Vos W.M."/>
            <person name="Barrangou R."/>
            <person name="Klaenhammer T.R."/>
            <person name="Caufield P.W."/>
            <person name="Cui Y."/>
            <person name="Zhang H."/>
            <person name="O'Toole P.W."/>
        </authorList>
    </citation>
    <scope>NUCLEOTIDE SEQUENCE [LARGE SCALE GENOMIC DNA]</scope>
    <source>
        <strain evidence="2 3">DSM 15833</strain>
    </source>
</reference>
<evidence type="ECO:0000313" key="3">
    <source>
        <dbReference type="Proteomes" id="UP000051048"/>
    </source>
</evidence>
<comment type="caution">
    <text evidence="2">The sequence shown here is derived from an EMBL/GenBank/DDBJ whole genome shotgun (WGS) entry which is preliminary data.</text>
</comment>
<dbReference type="GO" id="GO:0016491">
    <property type="term" value="F:oxidoreductase activity"/>
    <property type="evidence" value="ECO:0007669"/>
    <property type="project" value="InterPro"/>
</dbReference>
<gene>
    <name evidence="2" type="ORF">FC36_GL001012</name>
</gene>
<dbReference type="InterPro" id="IPR023210">
    <property type="entry name" value="NADP_OxRdtase_dom"/>
</dbReference>
<dbReference type="InterPro" id="IPR050523">
    <property type="entry name" value="AKR_Detox_Biosynth"/>
</dbReference>
<dbReference type="Proteomes" id="UP000051048">
    <property type="component" value="Unassembled WGS sequence"/>
</dbReference>
<dbReference type="GO" id="GO:0005829">
    <property type="term" value="C:cytosol"/>
    <property type="evidence" value="ECO:0007669"/>
    <property type="project" value="TreeGrafter"/>
</dbReference>
<name>A0A0R1TUF7_9LACO</name>
<proteinExistence type="predicted"/>
<dbReference type="PRINTS" id="PR00069">
    <property type="entry name" value="ALDKETRDTASE"/>
</dbReference>
<dbReference type="PROSITE" id="PS51257">
    <property type="entry name" value="PROKAR_LIPOPROTEIN"/>
    <property type="match status" value="1"/>
</dbReference>
<evidence type="ECO:0000313" key="2">
    <source>
        <dbReference type="EMBL" id="KRL82323.1"/>
    </source>
</evidence>
<feature type="domain" description="NADP-dependent oxidoreductase" evidence="1">
    <location>
        <begin position="16"/>
        <end position="298"/>
    </location>
</feature>
<dbReference type="AlphaFoldDB" id="A0A0R1TUF7"/>
<protein>
    <submittedName>
        <fullName evidence="2">Oxidoreductase</fullName>
    </submittedName>
</protein>
<dbReference type="EMBL" id="AZFH01000022">
    <property type="protein sequence ID" value="KRL82323.1"/>
    <property type="molecule type" value="Genomic_DNA"/>
</dbReference>
<dbReference type="PANTHER" id="PTHR43364">
    <property type="entry name" value="NADH-SPECIFIC METHYLGLYOXAL REDUCTASE-RELATED"/>
    <property type="match status" value="1"/>
</dbReference>
<dbReference type="PATRIC" id="fig|1423740.3.peg.1081"/>
<dbReference type="Gene3D" id="3.20.20.100">
    <property type="entry name" value="NADP-dependent oxidoreductase domain"/>
    <property type="match status" value="1"/>
</dbReference>
<accession>A0A0R1TUF7</accession>
<dbReference type="PANTHER" id="PTHR43364:SF1">
    <property type="entry name" value="OXIDOREDUCTASE YDHF"/>
    <property type="match status" value="1"/>
</dbReference>
<dbReference type="OrthoDB" id="9773828at2"/>
<dbReference type="STRING" id="1423740.FC36_GL001012"/>
<dbReference type="InterPro" id="IPR036812">
    <property type="entry name" value="NAD(P)_OxRdtase_dom_sf"/>
</dbReference>
<dbReference type="CDD" id="cd19092">
    <property type="entry name" value="AKR_BsYcsN_EcYdhF-like"/>
    <property type="match status" value="1"/>
</dbReference>
<dbReference type="Pfam" id="PF00248">
    <property type="entry name" value="Aldo_ket_red"/>
    <property type="match status" value="1"/>
</dbReference>
<dbReference type="SUPFAM" id="SSF51430">
    <property type="entry name" value="NAD(P)-linked oxidoreductase"/>
    <property type="match status" value="1"/>
</dbReference>
<evidence type="ECO:0000259" key="1">
    <source>
        <dbReference type="Pfam" id="PF00248"/>
    </source>
</evidence>
<dbReference type="InterPro" id="IPR020471">
    <property type="entry name" value="AKR"/>
</dbReference>